<dbReference type="Proteomes" id="UP000002358">
    <property type="component" value="Chromosome 1"/>
</dbReference>
<dbReference type="OrthoDB" id="6484170at2759"/>
<proteinExistence type="predicted"/>
<dbReference type="InterPro" id="IPR001747">
    <property type="entry name" value="Vitellogenin_N"/>
</dbReference>
<dbReference type="SUPFAM" id="SSF56968">
    <property type="entry name" value="Lipovitellin-phosvitin complex, beta-sheet shell regions"/>
    <property type="match status" value="2"/>
</dbReference>
<evidence type="ECO:0000256" key="10">
    <source>
        <dbReference type="SAM" id="MobiDB-lite"/>
    </source>
</evidence>
<dbReference type="Gene3D" id="2.20.50.20">
    <property type="entry name" value="Lipovitellin. Chain A, domain 3"/>
    <property type="match status" value="1"/>
</dbReference>
<sequence length="4318" mass="489014">MKQPLLALLLALLALLGEGQAFSEVVKDSKLCSRFKCQAAAGERKFKYQERVTYLYRYRVDVSASLGESLWRGPNETRLYLDADVSLRFGSACEGALRLGNVSLSHSRQAYQPEFPDRAGAEFKAGLERNWLRFGFEDGLVRELCPAEPSREPVWALNAKRGLLSLLQNSMLRFDVDRRVEELDVHGVCETRYRLREARRTSLIVRKSKDLASCRQAGRHLSLVRSQSYRSPRASGRRGGALLASSLECDISIDHNVYQRVECREEHRLRPLSGGRDGGSGGSGASGARTELLASLELLAELPAGPPEPDEAEPQVPRDVLPRRGSLLYDHAKSPRTIYGELRASRDLLKTMCQLGTPLELRRNFGELFTSFVHSARMLDYQGLSQLLARARDICRTGRAHMLEALPFVGSNAALSLMRELLLRRQVAPEKLGLWVTAFGLVPRPDRQTLLALAPLLRREAELPAEAQFLLSFSALVHGYCSEREPRRCAEGPPGPVAELMRLLEERLERGCRPRAQSRAEVRRTLEALKAVGNAGVETAALPGLLRGCAADESGFLPTEVRVAAIEAHRRLPSCEAARDQFLIGQYRNFSLDAELRIASYLQLMRCPDYNVVKLVRRSLEEEEVNQVGSFVWSHLRNLLSSSSPTRIEIQSLLADRELGSKFNSDLRKFSRSYESSFFSEEHNLGANSQSNLVFSAKSYVPRSASLNLTLDLLGESVNLFEVSLRAEGLEFYAEGLFGPGAPLSGLKLGEHLRHFLRHFRRSAERPDSASSYWRELGRLPNVIDNDFDRPRLSIGYKVFGNELKFTMLESDQEIRAALASLDPWQKVKEILSGRDVVHYEKAAMFLDSSYVVPTSAGLPVRLDLSGSAACNIKLSGIVNSELLLSDGELEISGKITPSLSVDVTGSMTVDAFYKSAGLKLKSSMYSVGAVEADLSIKSLKLARLSWRIPSHKMEVFSLTTDVLLVTSNGAEYKEQPVGILLTGDKPEQLRKDLSAASAKIVKNTTCSWSALDRLVGLKLCADYQFPNVTKDANASYFLLNGPTLFKLSLIKADPTADSYLLEYRWKRTQNESRIRLAFDTPGSQTQREISATVSFDALNNNVTLLLKSKGNSLIAQGTYKRTDDETFIDIGLDSNGTKHLDASVGYSRKRAKYGYAYSPKLFLAINNERIVNLSGIIRNQDKSNSSQCDIDLRFETKNLSSHLFGYILKGNVSVSGNVKVEYRFHERSKDEILQTEFSLINRSTKTLTYKAADMKLHSTAYPQLNVVAGLRYQHALGNLELHIEVNTSPHLHNADRHKLTAQFVATYSKPYFQTDGTASSSNSANVSAYVAITKPAQDIDLKVGVNYYSIGPESRTRFLIRYAPGKEITLTVNLIMPRGTLFAIEGRANLTVPNFNSMLVSAKITERSRNEYDLDFAGTWFSGHNISALGSYCDRSTVVVTNHNLKILLKSPSFSRDIRLDCKLYRDAADLRIGMFVEQIDIDRYALMLNHTTMSGLHFQTFLEAKYKNSTYSMLSNIDMQRRASVDLHLDKWRDVRVIVTGINEQSNKEYGVEIQWDASRDPSLKFVSNALLSRFVSENAENEGRNMSALVRVSYPGRLLVGSCLFALRARNNYVMDAQLEWSANRAVRLTLDTDYDAQNWIKVLKLESQLLTPFENWKKTSLNGKYLQTESDLTATGSVYWQDSQHVIFDVTGNAKTSPDGITEYNANCGLVSTVHTIQYVTLNLTHAHLYAKSADSHLVIRFHPDKLIDARSIWLIENVKDDTFNITGNLQLISPVVNYRKGELKCHLSSRSDWKFHGAANLDLDKRKYTAHLLGDLTRLKESMVQFNITTPFEKYAFIRGRFGLSERNKHVVAEIATPAGPLGVEGICQLFSSNYDFNIKLLLATPIDVIQQAFFIAKLNQQEADFRVAYNNMTAGFQGVWFYNNITNFHYSYILYTPLQGFHEIGAITKLVALHKDPTGLVDIDSEFSLRVVELKVGMKIHAGPKPPPPVAIPPKSELKLSREDSERDTYDDAEDAENNLYWKAEMELDAVIIETITSSIDFEREGSTDKVLAHLKLPQGKIVMEDRFYFEDFFHIKNDLSIDTPFHCASEIVSAYSLAVDMENFMYLMDMSLNVKNYTEWIESGFNVNYTYLGVEDQDLQLHTLKLDLKTPMSFLKFMNSQTMLEIDDNSYKANVDIKSVESSLNFSGFLEQDTNYLDVIVQTKVISPILTVPETKVTGKKDFTDKEKHMEFSLDVGSEDAKKSGTFQASWLVGEQLTKASVALNTWLEPLVNVEGSILCNNTINLDNSALLNVNFKHHKDQAYALNGWYKEEKVQFDLETPAHPRRLVFSGDVSKVNENVYHLAGDLTNVETSEIFHVASPIKMDNGGISSIDMTITPKSATDVDGDKPIKLKLRTERYGLSIEGESGQMNGNVKMNLINSFNWDLRAKLSQANGQSFDFATFMNVQVNGNTTLYLQAETPWKQMEKIAFEGNLLLDSETGNVRVKHQLNEDSGHVLFLWRLFYLADMYANLAAGYQKDGVDIKDINAVVFYANPKKAFRNIEVGFDIDVDRDKWRFGTNATVGIRNQNNIDAILKVSLPPPDKDSHSILLSYHANNDHRDLSYIVGYSADLAKSNYASDGSIKMNTNDINGHLRLTWGLQQEQTLNNLFNVTFDSKEINLKYSLFTPKFVSEETILLVAKYDANLEKYTLINTDLHYPGRKRIGSAEISYQSLININGTLNASTPLPNFSEIGCEFVVMTRLKQNKRFIQFHWQDSSALLDSEYTYNSERLNSNLDGHIRLEFPLNTRHIGLFTYGYKKRPLVTTGYSELSYNEDKVMEGRYDSKSESRAGFEKDRIDISIENALKPIGIIYVNQYEYSAGNEGTNYPSVEYKEVNVYQLNNASAFNVSGTSKIRTTHSGQEIQLTAVHSNRTVKFSTDYDVLPGEFDQNCSFSLAEDAWVSYHINVVNKTTEQVENQLMVLSLVYPERNFTLDSSYRITDAELNSEARLIWDSQLESPRTLGAAFDWRNTTSEQNIAQQSAVLSLKHPSFEKDVKLTGRLARRDIRDLLNVGLTVDYSMHADRMLNLSAILRDESDLPVERKYSYSITGSHPRTNLKLDVRGHVKKYKAIVAETINSAAYKRSYLPEELGKLLARVDLGKNELEFSRTSNDYVKYLRTRYYPNYPEYVVNGTAKNGKELDATGAFFIDLRDKLTWMMLNYTADATESLRMYGNIPDARNAEFNIWRTYDQDLTISDVSFYLRLNHSRLVTSTLKWRPELKSDIINSIRVALTSSYEELSKDIDYWRNYIRHETLYVISDVWSDAKDDLEEFLEDLNDLKLIEDDFEHLKIYLNESYNANDFYIKDIVMMGVYVIDELSLRSHIQSLPNIVNEIWEIMGESGQAIRNSLLWIIETIKNAYQKLSEIVSAILRGDSMNQIASIVEKLIIKYDMFVKELHVSFIQYIEYLYNRIYQTISLQWHRFLMHIEPVFIRLAHYLETVGWKAVQEFFNFLYDRKIELISSPYYDQFSNFTQDIDKFYRDIKANDVITNIQKYSASVIQFIKERYFAFVPFGKELKDVVDEIVNELKELQKLPSVKYALEKVQQVYERASYLYEYLEVRAKLESTVRLIHSKLMDISQTALQAESRYREAKTKFIYDPNHGLMCLEQKLPMSWHAFNQTPEFQEIPEYRAILDMGSYFAASNTTFWTLYYQIKPLTEPSNWLPPFKAQAMIVGPRHFRTFDGRHFDFAGSCTYLVARDFVRNHFAILIKYESAGTAHRLIVLVGDKAIELDVFNDSVKLLGEREPSAKLQLPIELENGTVFVYQEESIVTVERKNRQFKLECNLKYDLCTLELAGWYHGKTAGLLGTMSNEPYDDALASSGRYERDVAEFARSWALEPECRLGPGEPAPRPARPARPLEQAQGPFCRELFSNKSSEFSSCFGIVEPEAYRRVCAESASEREACALAMSYLQSCMFHDTYLRIPDQCTPCRMSELGELDVPEGDFRKLEGEAVPSSADVIFIVEAKECNRGLRRSRGVDQLVAHISRELGEAGLRENRWSLVTFGGDGVHEAPRSLILDNEVFARDAARFADYFEHIPVGDGSQDVFEAIRFAAQLVFRAGVSKTFVLMPCSHCEADKQTALSRSQLDYSVLYHALQERGITLHILMDGDFQLEKTGRLNKIFYGLDATRSYTKKDARQLLGDVELRRHVKLSRSALGYCAPLALETNGTIFSGGKLRRLAADSGKLGPLKKFAGVFAKRLALTARPSDCQLCECIANNDGLTRMECSPCDYPVPVAVDFGSETFNEDDMASLQSIDDDYAQLDGDED</sequence>
<evidence type="ECO:0000256" key="5">
    <source>
        <dbReference type="ARBA" id="ARBA00022761"/>
    </source>
</evidence>
<dbReference type="InterPro" id="IPR015819">
    <property type="entry name" value="Lipid_transp_b-sht_shell"/>
</dbReference>
<dbReference type="GO" id="GO:0005576">
    <property type="term" value="C:extracellular region"/>
    <property type="evidence" value="ECO:0007669"/>
    <property type="project" value="UniProtKB-SubCell"/>
</dbReference>
<dbReference type="CTD" id="34283"/>
<keyword evidence="4 11" id="KW-0732">Signal</keyword>
<keyword evidence="15" id="KW-1185">Reference proteome</keyword>
<evidence type="ECO:0000256" key="11">
    <source>
        <dbReference type="SAM" id="SignalP"/>
    </source>
</evidence>
<dbReference type="GO" id="GO:0045735">
    <property type="term" value="F:nutrient reservoir activity"/>
    <property type="evidence" value="ECO:0007669"/>
    <property type="project" value="UniProtKB-KW"/>
</dbReference>
<dbReference type="Pfam" id="PF06448">
    <property type="entry name" value="DUF1081"/>
    <property type="match status" value="1"/>
</dbReference>
<dbReference type="Gene3D" id="2.20.80.10">
    <property type="entry name" value="Lipovitellin-phosvitin complex, chain A, domain 4"/>
    <property type="match status" value="1"/>
</dbReference>
<evidence type="ECO:0000256" key="6">
    <source>
        <dbReference type="ARBA" id="ARBA00023055"/>
    </source>
</evidence>
<dbReference type="PROSITE" id="PS51233">
    <property type="entry name" value="VWFD"/>
    <property type="match status" value="1"/>
</dbReference>
<feature type="chain" id="PRO_5029826851" description="Apolipophorins" evidence="11">
    <location>
        <begin position="22"/>
        <end position="4318"/>
    </location>
</feature>
<dbReference type="FunCoup" id="A0A7M7T6M4">
    <property type="interactions" value="3"/>
</dbReference>
<reference evidence="14" key="1">
    <citation type="submission" date="2021-01" db="UniProtKB">
        <authorList>
            <consortium name="EnsemblMetazoa"/>
        </authorList>
    </citation>
    <scope>IDENTIFICATION</scope>
</reference>
<dbReference type="InterPro" id="IPR011030">
    <property type="entry name" value="Lipovitellin_superhlx_dom"/>
</dbReference>
<dbReference type="SMART" id="SM01169">
    <property type="entry name" value="DUF1943"/>
    <property type="match status" value="1"/>
</dbReference>
<dbReference type="Gene3D" id="2.30.230.10">
    <property type="entry name" value="Lipovitellin, beta-sheet shell regions, chain A"/>
    <property type="match status" value="1"/>
</dbReference>
<dbReference type="InterPro" id="IPR009454">
    <property type="entry name" value="Lipid_transpt_open_b-sht"/>
</dbReference>
<keyword evidence="8" id="KW-0325">Glycoprotein</keyword>
<evidence type="ECO:0008006" key="16">
    <source>
        <dbReference type="Google" id="ProtNLM"/>
    </source>
</evidence>
<dbReference type="SUPFAM" id="SSF48431">
    <property type="entry name" value="Lipovitellin-phosvitin complex, superhelical domain"/>
    <property type="match status" value="1"/>
</dbReference>
<feature type="region of interest" description="Disordered" evidence="10">
    <location>
        <begin position="1991"/>
        <end position="2016"/>
    </location>
</feature>
<evidence type="ECO:0000256" key="3">
    <source>
        <dbReference type="ARBA" id="ARBA00022525"/>
    </source>
</evidence>
<dbReference type="Pfam" id="PF01347">
    <property type="entry name" value="Vitellogenin_N"/>
    <property type="match status" value="1"/>
</dbReference>
<keyword evidence="6" id="KW-0445">Lipid transport</keyword>
<keyword evidence="3" id="KW-0964">Secreted</keyword>
<evidence type="ECO:0000259" key="12">
    <source>
        <dbReference type="PROSITE" id="PS51211"/>
    </source>
</evidence>
<comment type="caution">
    <text evidence="9">Lacks conserved residue(s) required for the propagation of feature annotation.</text>
</comment>
<feature type="domain" description="Vitellogenin" evidence="12">
    <location>
        <begin position="48"/>
        <end position="705"/>
    </location>
</feature>
<dbReference type="SMART" id="SM00638">
    <property type="entry name" value="LPD_N"/>
    <property type="match status" value="1"/>
</dbReference>
<dbReference type="InterPro" id="IPR050733">
    <property type="entry name" value="Vitellogenin/Apolipophorin"/>
</dbReference>
<keyword evidence="5" id="KW-0758">Storage protein</keyword>
<dbReference type="Gene3D" id="1.25.10.20">
    <property type="entry name" value="Vitellinogen, superhelical"/>
    <property type="match status" value="1"/>
</dbReference>
<feature type="signal peptide" evidence="11">
    <location>
        <begin position="1"/>
        <end position="21"/>
    </location>
</feature>
<evidence type="ECO:0000256" key="1">
    <source>
        <dbReference type="ARBA" id="ARBA00004613"/>
    </source>
</evidence>
<evidence type="ECO:0000259" key="13">
    <source>
        <dbReference type="PROSITE" id="PS51233"/>
    </source>
</evidence>
<dbReference type="InterPro" id="IPR015255">
    <property type="entry name" value="Vitellinogen_open_b-sht"/>
</dbReference>
<dbReference type="InterPro" id="IPR015816">
    <property type="entry name" value="Vitellinogen_b-sht_N"/>
</dbReference>
<dbReference type="InterPro" id="IPR015817">
    <property type="entry name" value="Vitellinogen_open_b-sht_sub1"/>
</dbReference>
<name>A0A7M7T6M4_NASVI</name>
<dbReference type="GO" id="GO:0005319">
    <property type="term" value="F:lipid transporter activity"/>
    <property type="evidence" value="ECO:0007669"/>
    <property type="project" value="InterPro"/>
</dbReference>
<feature type="domain" description="VWFD" evidence="13">
    <location>
        <begin position="3718"/>
        <end position="3892"/>
    </location>
</feature>
<evidence type="ECO:0000256" key="4">
    <source>
        <dbReference type="ARBA" id="ARBA00022729"/>
    </source>
</evidence>
<evidence type="ECO:0000256" key="8">
    <source>
        <dbReference type="ARBA" id="ARBA00023180"/>
    </source>
</evidence>
<evidence type="ECO:0000313" key="14">
    <source>
        <dbReference type="EnsemblMetazoa" id="XP_031778088"/>
    </source>
</evidence>
<evidence type="ECO:0000256" key="9">
    <source>
        <dbReference type="PROSITE-ProRule" id="PRU00557"/>
    </source>
</evidence>
<protein>
    <recommendedName>
        <fullName evidence="16">Apolipophorins</fullName>
    </recommendedName>
</protein>
<evidence type="ECO:0000313" key="15">
    <source>
        <dbReference type="Proteomes" id="UP000002358"/>
    </source>
</evidence>
<dbReference type="Pfam" id="PF09172">
    <property type="entry name" value="Vit_open_b-sht"/>
    <property type="match status" value="1"/>
</dbReference>
<evidence type="ECO:0000256" key="7">
    <source>
        <dbReference type="ARBA" id="ARBA00023157"/>
    </source>
</evidence>
<organism evidence="14 15">
    <name type="scientific">Nasonia vitripennis</name>
    <name type="common">Parasitic wasp</name>
    <dbReference type="NCBI Taxonomy" id="7425"/>
    <lineage>
        <taxon>Eukaryota</taxon>
        <taxon>Metazoa</taxon>
        <taxon>Ecdysozoa</taxon>
        <taxon>Arthropoda</taxon>
        <taxon>Hexapoda</taxon>
        <taxon>Insecta</taxon>
        <taxon>Pterygota</taxon>
        <taxon>Neoptera</taxon>
        <taxon>Endopterygota</taxon>
        <taxon>Hymenoptera</taxon>
        <taxon>Apocrita</taxon>
        <taxon>Proctotrupomorpha</taxon>
        <taxon>Chalcidoidea</taxon>
        <taxon>Pteromalidae</taxon>
        <taxon>Pteromalinae</taxon>
        <taxon>Nasonia</taxon>
    </lineage>
</organism>
<dbReference type="GeneID" id="100118388"/>
<dbReference type="EnsemblMetazoa" id="XM_031922228">
    <property type="protein sequence ID" value="XP_031778088"/>
    <property type="gene ID" value="LOC100118388"/>
</dbReference>
<dbReference type="InterPro" id="IPR001846">
    <property type="entry name" value="VWF_type-D"/>
</dbReference>
<dbReference type="Pfam" id="PF00094">
    <property type="entry name" value="VWD"/>
    <property type="match status" value="1"/>
</dbReference>
<dbReference type="PROSITE" id="PS51211">
    <property type="entry name" value="VITELLOGENIN"/>
    <property type="match status" value="1"/>
</dbReference>
<comment type="subcellular location">
    <subcellularLocation>
        <location evidence="1">Secreted</location>
    </subcellularLocation>
</comment>
<feature type="compositionally biased region" description="Basic and acidic residues" evidence="10">
    <location>
        <begin position="2002"/>
        <end position="2016"/>
    </location>
</feature>
<dbReference type="PANTHER" id="PTHR23345:SF15">
    <property type="entry name" value="VITELLOGENIN 1-RELATED"/>
    <property type="match status" value="1"/>
</dbReference>
<accession>A0A7M7T6M4</accession>
<dbReference type="RefSeq" id="XP_031778088.1">
    <property type="nucleotide sequence ID" value="XM_031922228.2"/>
</dbReference>
<keyword evidence="7" id="KW-1015">Disulfide bond</keyword>
<evidence type="ECO:0000256" key="2">
    <source>
        <dbReference type="ARBA" id="ARBA00022448"/>
    </source>
</evidence>
<dbReference type="PANTHER" id="PTHR23345">
    <property type="entry name" value="VITELLOGENIN-RELATED"/>
    <property type="match status" value="1"/>
</dbReference>
<dbReference type="SMART" id="SM00216">
    <property type="entry name" value="VWD"/>
    <property type="match status" value="1"/>
</dbReference>
<keyword evidence="2" id="KW-0813">Transport</keyword>
<dbReference type="InParanoid" id="A0A7M7T6M4"/>